<dbReference type="EMBL" id="JAGTAR010000077">
    <property type="protein sequence ID" value="MBR8538379.1"/>
    <property type="molecule type" value="Genomic_DNA"/>
</dbReference>
<evidence type="ECO:0000313" key="3">
    <source>
        <dbReference type="Proteomes" id="UP000679220"/>
    </source>
</evidence>
<dbReference type="Proteomes" id="UP000679220">
    <property type="component" value="Unassembled WGS sequence"/>
</dbReference>
<dbReference type="PROSITE" id="PS51257">
    <property type="entry name" value="PROKAR_LIPOPROTEIN"/>
    <property type="match status" value="1"/>
</dbReference>
<proteinExistence type="predicted"/>
<feature type="signal peptide" evidence="1">
    <location>
        <begin position="1"/>
        <end position="20"/>
    </location>
</feature>
<keyword evidence="1" id="KW-0732">Signal</keyword>
<name>A0A941J176_9BACT</name>
<keyword evidence="3" id="KW-1185">Reference proteome</keyword>
<gene>
    <name evidence="2" type="ORF">KDU71_22600</name>
</gene>
<comment type="caution">
    <text evidence="2">The sequence shown here is derived from an EMBL/GenBank/DDBJ whole genome shotgun (WGS) entry which is preliminary data.</text>
</comment>
<feature type="chain" id="PRO_5037877697" evidence="1">
    <location>
        <begin position="21"/>
        <end position="215"/>
    </location>
</feature>
<organism evidence="2 3">
    <name type="scientific">Carboxylicivirga sediminis</name>
    <dbReference type="NCBI Taxonomy" id="2006564"/>
    <lineage>
        <taxon>Bacteria</taxon>
        <taxon>Pseudomonadati</taxon>
        <taxon>Bacteroidota</taxon>
        <taxon>Bacteroidia</taxon>
        <taxon>Marinilabiliales</taxon>
        <taxon>Marinilabiliaceae</taxon>
        <taxon>Carboxylicivirga</taxon>
    </lineage>
</organism>
<dbReference type="RefSeq" id="WP_212193402.1">
    <property type="nucleotide sequence ID" value="NZ_JAGTAR010000077.1"/>
</dbReference>
<evidence type="ECO:0000313" key="2">
    <source>
        <dbReference type="EMBL" id="MBR8538379.1"/>
    </source>
</evidence>
<reference evidence="2" key="1">
    <citation type="journal article" date="2018" name="Int. J. Syst. Evol. Microbiol.">
        <title>Carboxylicivirga sediminis sp. nov., isolated from coastal sediment.</title>
        <authorList>
            <person name="Wang F.Q."/>
            <person name="Ren L.H."/>
            <person name="Zou R.J."/>
            <person name="Sun Y.Z."/>
            <person name="Liu X.J."/>
            <person name="Jiang F."/>
            <person name="Liu L.J."/>
        </authorList>
    </citation>
    <scope>NUCLEOTIDE SEQUENCE</scope>
    <source>
        <strain evidence="2">JR1</strain>
    </source>
</reference>
<accession>A0A941J176</accession>
<dbReference type="AlphaFoldDB" id="A0A941J176"/>
<sequence length="215" mass="25054">MSTKITGILLLLLIVASCNSQTSGEFWFLEKDKNYDRVKTAFQDYVSFFPKRGDAYSISDTWSLDSNTEFNIKSVFEFKSEQFKEALSTIRKSSIAEYPSDAECLLVLNRFATHSNYGYPKKHEIDHNIINLDCYKDLYPIPNFSNFSSYQTDETEPKLQKEFNIYVLEAKTGRFLAEEDITKGLYMPEEWKHGYSKGVAVNESKKLMIFWVIIW</sequence>
<protein>
    <submittedName>
        <fullName evidence="2">Uncharacterized protein</fullName>
    </submittedName>
</protein>
<reference evidence="2" key="2">
    <citation type="submission" date="2021-04" db="EMBL/GenBank/DDBJ databases">
        <authorList>
            <person name="Zhang T."/>
            <person name="Zhang Y."/>
            <person name="Lu D."/>
            <person name="Zuo D."/>
            <person name="Du Z."/>
        </authorList>
    </citation>
    <scope>NUCLEOTIDE SEQUENCE</scope>
    <source>
        <strain evidence="2">JR1</strain>
    </source>
</reference>
<evidence type="ECO:0000256" key="1">
    <source>
        <dbReference type="SAM" id="SignalP"/>
    </source>
</evidence>